<evidence type="ECO:0000259" key="1">
    <source>
        <dbReference type="Pfam" id="PF07238"/>
    </source>
</evidence>
<proteinExistence type="predicted"/>
<name>A0A562VMT1_9BACT</name>
<feature type="domain" description="PilZ" evidence="1">
    <location>
        <begin position="2"/>
        <end position="96"/>
    </location>
</feature>
<gene>
    <name evidence="2" type="ORF">JN12_02048</name>
</gene>
<evidence type="ECO:0000313" key="3">
    <source>
        <dbReference type="Proteomes" id="UP000319449"/>
    </source>
</evidence>
<dbReference type="InterPro" id="IPR009875">
    <property type="entry name" value="PilZ_domain"/>
</dbReference>
<comment type="caution">
    <text evidence="2">The sequence shown here is derived from an EMBL/GenBank/DDBJ whole genome shotgun (WGS) entry which is preliminary data.</text>
</comment>
<sequence length="117" mass="12973">MEKRNFTRVKLNADVSLECDGSSLSGEVDDISLKGMYVRTSMLVPLSKPVRVTVTDYPYADIGLDARVIRLGGNGVGLEIHKMTVESFVRLRDLIMHQAADPDVVMNEVYKLVSCIV</sequence>
<dbReference type="Proteomes" id="UP000319449">
    <property type="component" value="Unassembled WGS sequence"/>
</dbReference>
<protein>
    <submittedName>
        <fullName evidence="2">PilZ domain-containing protein</fullName>
    </submittedName>
</protein>
<dbReference type="EMBL" id="VLLN01000011">
    <property type="protein sequence ID" value="TWJ19102.1"/>
    <property type="molecule type" value="Genomic_DNA"/>
</dbReference>
<organism evidence="2 3">
    <name type="scientific">Geobacter argillaceus</name>
    <dbReference type="NCBI Taxonomy" id="345631"/>
    <lineage>
        <taxon>Bacteria</taxon>
        <taxon>Pseudomonadati</taxon>
        <taxon>Thermodesulfobacteriota</taxon>
        <taxon>Desulfuromonadia</taxon>
        <taxon>Geobacterales</taxon>
        <taxon>Geobacteraceae</taxon>
        <taxon>Geobacter</taxon>
    </lineage>
</organism>
<dbReference type="GO" id="GO:0035438">
    <property type="term" value="F:cyclic-di-GMP binding"/>
    <property type="evidence" value="ECO:0007669"/>
    <property type="project" value="InterPro"/>
</dbReference>
<dbReference type="Gene3D" id="2.40.10.220">
    <property type="entry name" value="predicted glycosyltransferase like domains"/>
    <property type="match status" value="1"/>
</dbReference>
<dbReference type="OrthoDB" id="5396383at2"/>
<dbReference type="Pfam" id="PF07238">
    <property type="entry name" value="PilZ"/>
    <property type="match status" value="1"/>
</dbReference>
<accession>A0A562VMT1</accession>
<reference evidence="2 3" key="1">
    <citation type="submission" date="2019-07" db="EMBL/GenBank/DDBJ databases">
        <title>Genomic Encyclopedia of Archaeal and Bacterial Type Strains, Phase II (KMG-II): from individual species to whole genera.</title>
        <authorList>
            <person name="Goeker M."/>
        </authorList>
    </citation>
    <scope>NUCLEOTIDE SEQUENCE [LARGE SCALE GENOMIC DNA]</scope>
    <source>
        <strain evidence="2 3">ATCC BAA-1139</strain>
    </source>
</reference>
<evidence type="ECO:0000313" key="2">
    <source>
        <dbReference type="EMBL" id="TWJ19102.1"/>
    </source>
</evidence>
<keyword evidence="3" id="KW-1185">Reference proteome</keyword>
<dbReference type="SUPFAM" id="SSF141371">
    <property type="entry name" value="PilZ domain-like"/>
    <property type="match status" value="1"/>
</dbReference>
<dbReference type="AlphaFoldDB" id="A0A562VMT1"/>
<dbReference type="RefSeq" id="WP_145022183.1">
    <property type="nucleotide sequence ID" value="NZ_VLLN01000011.1"/>
</dbReference>